<evidence type="ECO:0000259" key="6">
    <source>
        <dbReference type="PROSITE" id="PS51078"/>
    </source>
</evidence>
<name>A0A4Q9KK43_PROTD</name>
<dbReference type="PROSITE" id="PS51078">
    <property type="entry name" value="ICLR_ED"/>
    <property type="match status" value="1"/>
</dbReference>
<sequence length="312" mass="33613">MTHRDASDVKAGRWLRGPPLPRRPPGLFDAITQLLIRGCHRRRYGAGVATESSTSPAVGRALDILTYLAHRTGTVEASSIARDLGLPRSSTYHILTVLAARGFVVYVPEARGYALGAAAHHLGNPYDAHDQLERLARPVMQGLAERLEIVVHLGVLRGNHTLYLRKEHPSRDPELEPALITAVGVLLPAHLTANGRAMLAHLGSANLDALYARPSDFVTRTGRGPRSLPELASELAVERQRGWSEEVGLVTPGLRSAGAAVFDLHGLPVAALSCTWRSRVALRTSDAVVAALRAGASELTRRMQGREPGRPA</sequence>
<protein>
    <submittedName>
        <fullName evidence="7">IclR family transcriptional regulator</fullName>
    </submittedName>
</protein>
<gene>
    <name evidence="7" type="ORF">ET996_08475</name>
</gene>
<feature type="domain" description="IclR-ED" evidence="6">
    <location>
        <begin position="118"/>
        <end position="305"/>
    </location>
</feature>
<dbReference type="GO" id="GO:0045892">
    <property type="term" value="P:negative regulation of DNA-templated transcription"/>
    <property type="evidence" value="ECO:0007669"/>
    <property type="project" value="TreeGrafter"/>
</dbReference>
<dbReference type="InterPro" id="IPR036390">
    <property type="entry name" value="WH_DNA-bd_sf"/>
</dbReference>
<dbReference type="PANTHER" id="PTHR30136">
    <property type="entry name" value="HELIX-TURN-HELIX TRANSCRIPTIONAL REGULATOR, ICLR FAMILY"/>
    <property type="match status" value="1"/>
</dbReference>
<dbReference type="InterPro" id="IPR005471">
    <property type="entry name" value="Tscrpt_reg_IclR_N"/>
</dbReference>
<evidence type="ECO:0000256" key="1">
    <source>
        <dbReference type="ARBA" id="ARBA00023015"/>
    </source>
</evidence>
<dbReference type="GO" id="GO:0003700">
    <property type="term" value="F:DNA-binding transcription factor activity"/>
    <property type="evidence" value="ECO:0007669"/>
    <property type="project" value="TreeGrafter"/>
</dbReference>
<organism evidence="7 8">
    <name type="scientific">Propioniciclava tarda</name>
    <dbReference type="NCBI Taxonomy" id="433330"/>
    <lineage>
        <taxon>Bacteria</taxon>
        <taxon>Bacillati</taxon>
        <taxon>Actinomycetota</taxon>
        <taxon>Actinomycetes</taxon>
        <taxon>Propionibacteriales</taxon>
        <taxon>Propionibacteriaceae</taxon>
        <taxon>Propioniciclava</taxon>
    </lineage>
</organism>
<feature type="compositionally biased region" description="Basic and acidic residues" evidence="4">
    <location>
        <begin position="1"/>
        <end position="11"/>
    </location>
</feature>
<dbReference type="Gene3D" id="3.30.450.40">
    <property type="match status" value="1"/>
</dbReference>
<evidence type="ECO:0000256" key="3">
    <source>
        <dbReference type="ARBA" id="ARBA00023163"/>
    </source>
</evidence>
<evidence type="ECO:0000256" key="4">
    <source>
        <dbReference type="SAM" id="MobiDB-lite"/>
    </source>
</evidence>
<dbReference type="PROSITE" id="PS51077">
    <property type="entry name" value="HTH_ICLR"/>
    <property type="match status" value="1"/>
</dbReference>
<keyword evidence="2" id="KW-0238">DNA-binding</keyword>
<dbReference type="InterPro" id="IPR036388">
    <property type="entry name" value="WH-like_DNA-bd_sf"/>
</dbReference>
<feature type="domain" description="HTH iclR-type" evidence="5">
    <location>
        <begin position="55"/>
        <end position="117"/>
    </location>
</feature>
<dbReference type="SUPFAM" id="SSF46785">
    <property type="entry name" value="Winged helix' DNA-binding domain"/>
    <property type="match status" value="1"/>
</dbReference>
<dbReference type="AlphaFoldDB" id="A0A4Q9KK43"/>
<evidence type="ECO:0000259" key="5">
    <source>
        <dbReference type="PROSITE" id="PS51077"/>
    </source>
</evidence>
<dbReference type="InterPro" id="IPR014757">
    <property type="entry name" value="Tscrpt_reg_IclR_C"/>
</dbReference>
<keyword evidence="8" id="KW-1185">Reference proteome</keyword>
<keyword evidence="3" id="KW-0804">Transcription</keyword>
<dbReference type="InterPro" id="IPR029016">
    <property type="entry name" value="GAF-like_dom_sf"/>
</dbReference>
<dbReference type="EMBL" id="SDMR01000009">
    <property type="protein sequence ID" value="TBT94813.1"/>
    <property type="molecule type" value="Genomic_DNA"/>
</dbReference>
<dbReference type="Pfam" id="PF09339">
    <property type="entry name" value="HTH_IclR"/>
    <property type="match status" value="1"/>
</dbReference>
<keyword evidence="1" id="KW-0805">Transcription regulation</keyword>
<dbReference type="SUPFAM" id="SSF55781">
    <property type="entry name" value="GAF domain-like"/>
    <property type="match status" value="1"/>
</dbReference>
<evidence type="ECO:0000313" key="8">
    <source>
        <dbReference type="Proteomes" id="UP000291933"/>
    </source>
</evidence>
<dbReference type="Gene3D" id="1.10.10.10">
    <property type="entry name" value="Winged helix-like DNA-binding domain superfamily/Winged helix DNA-binding domain"/>
    <property type="match status" value="1"/>
</dbReference>
<comment type="caution">
    <text evidence="7">The sequence shown here is derived from an EMBL/GenBank/DDBJ whole genome shotgun (WGS) entry which is preliminary data.</text>
</comment>
<dbReference type="Pfam" id="PF01614">
    <property type="entry name" value="IclR_C"/>
    <property type="match status" value="1"/>
</dbReference>
<proteinExistence type="predicted"/>
<evidence type="ECO:0000313" key="7">
    <source>
        <dbReference type="EMBL" id="TBT94813.1"/>
    </source>
</evidence>
<dbReference type="GO" id="GO:0003677">
    <property type="term" value="F:DNA binding"/>
    <property type="evidence" value="ECO:0007669"/>
    <property type="project" value="UniProtKB-KW"/>
</dbReference>
<dbReference type="PANTHER" id="PTHR30136:SF8">
    <property type="entry name" value="TRANSCRIPTIONAL REGULATORY PROTEIN"/>
    <property type="match status" value="1"/>
</dbReference>
<feature type="region of interest" description="Disordered" evidence="4">
    <location>
        <begin position="1"/>
        <end position="20"/>
    </location>
</feature>
<evidence type="ECO:0000256" key="2">
    <source>
        <dbReference type="ARBA" id="ARBA00023125"/>
    </source>
</evidence>
<accession>A0A4Q9KK43</accession>
<dbReference type="Proteomes" id="UP000291933">
    <property type="component" value="Unassembled WGS sequence"/>
</dbReference>
<dbReference type="SMART" id="SM00346">
    <property type="entry name" value="HTH_ICLR"/>
    <property type="match status" value="1"/>
</dbReference>
<dbReference type="OrthoDB" id="3734039at2"/>
<reference evidence="7 8" key="1">
    <citation type="submission" date="2019-01" db="EMBL/GenBank/DDBJ databases">
        <title>Lactibacter flavus gen. nov., sp. nov., a novel bacterium of the family Propionibacteriaceae isolated from raw milk and dairy products.</title>
        <authorList>
            <person name="Huptas C."/>
            <person name="Wenning M."/>
            <person name="Breitenwieser F."/>
            <person name="Doll E."/>
            <person name="Von Neubeck M."/>
            <person name="Busse H.-J."/>
            <person name="Scherer S."/>
        </authorList>
    </citation>
    <scope>NUCLEOTIDE SEQUENCE [LARGE SCALE GENOMIC DNA]</scope>
    <source>
        <strain evidence="7 8">DSM 22130</strain>
    </source>
</reference>
<dbReference type="InterPro" id="IPR050707">
    <property type="entry name" value="HTH_MetabolicPath_Reg"/>
</dbReference>